<proteinExistence type="predicted"/>
<dbReference type="EMBL" id="AMZH03018153">
    <property type="protein sequence ID" value="RRT41970.1"/>
    <property type="molecule type" value="Genomic_DNA"/>
</dbReference>
<evidence type="ECO:0000313" key="1">
    <source>
        <dbReference type="EMBL" id="RRT41970.1"/>
    </source>
</evidence>
<comment type="caution">
    <text evidence="1">The sequence shown here is derived from an EMBL/GenBank/DDBJ whole genome shotgun (WGS) entry which is preliminary data.</text>
</comment>
<dbReference type="AlphaFoldDB" id="A0A426XR96"/>
<sequence length="69" mass="7908">MPLTRQLKKNLNITDLQYYTMALDDIIDAKLEAFTRMEDNLCATSLSTLEAPITSWTASVWCRMAVHSR</sequence>
<organism evidence="1 2">
    <name type="scientific">Ensete ventricosum</name>
    <name type="common">Abyssinian banana</name>
    <name type="synonym">Musa ensete</name>
    <dbReference type="NCBI Taxonomy" id="4639"/>
    <lineage>
        <taxon>Eukaryota</taxon>
        <taxon>Viridiplantae</taxon>
        <taxon>Streptophyta</taxon>
        <taxon>Embryophyta</taxon>
        <taxon>Tracheophyta</taxon>
        <taxon>Spermatophyta</taxon>
        <taxon>Magnoliopsida</taxon>
        <taxon>Liliopsida</taxon>
        <taxon>Zingiberales</taxon>
        <taxon>Musaceae</taxon>
        <taxon>Ensete</taxon>
    </lineage>
</organism>
<protein>
    <submittedName>
        <fullName evidence="1">Uncharacterized protein</fullName>
    </submittedName>
</protein>
<name>A0A426XR96_ENSVE</name>
<dbReference type="Proteomes" id="UP000287651">
    <property type="component" value="Unassembled WGS sequence"/>
</dbReference>
<reference evidence="1 2" key="1">
    <citation type="journal article" date="2014" name="Agronomy (Basel)">
        <title>A Draft Genome Sequence for Ensete ventricosum, the Drought-Tolerant Tree Against Hunger.</title>
        <authorList>
            <person name="Harrison J."/>
            <person name="Moore K.A."/>
            <person name="Paszkiewicz K."/>
            <person name="Jones T."/>
            <person name="Grant M."/>
            <person name="Ambacheew D."/>
            <person name="Muzemil S."/>
            <person name="Studholme D.J."/>
        </authorList>
    </citation>
    <scope>NUCLEOTIDE SEQUENCE [LARGE SCALE GENOMIC DNA]</scope>
</reference>
<accession>A0A426XR96</accession>
<evidence type="ECO:0000313" key="2">
    <source>
        <dbReference type="Proteomes" id="UP000287651"/>
    </source>
</evidence>
<gene>
    <name evidence="1" type="ORF">B296_00019329</name>
</gene>